<dbReference type="InterPro" id="IPR050194">
    <property type="entry name" value="Glycosyltransferase_grp1"/>
</dbReference>
<dbReference type="InterPro" id="IPR001296">
    <property type="entry name" value="Glyco_trans_1"/>
</dbReference>
<dbReference type="Gene3D" id="3.40.50.2000">
    <property type="entry name" value="Glycogen Phosphorylase B"/>
    <property type="match status" value="2"/>
</dbReference>
<evidence type="ECO:0000259" key="1">
    <source>
        <dbReference type="Pfam" id="PF00534"/>
    </source>
</evidence>
<protein>
    <recommendedName>
        <fullName evidence="5">Glycosyltransferase subfamily 4-like N-terminal domain-containing protein</fullName>
    </recommendedName>
</protein>
<feature type="domain" description="Glycosyl transferase family 1" evidence="1">
    <location>
        <begin position="211"/>
        <end position="375"/>
    </location>
</feature>
<dbReference type="PANTHER" id="PTHR45947">
    <property type="entry name" value="SULFOQUINOVOSYL TRANSFERASE SQD2"/>
    <property type="match status" value="1"/>
</dbReference>
<dbReference type="Proteomes" id="UP000178721">
    <property type="component" value="Unassembled WGS sequence"/>
</dbReference>
<name>A0A1G2E2R1_9BACT</name>
<feature type="domain" description="Glycosyltransferase subfamily 4-like N-terminal" evidence="2">
    <location>
        <begin position="16"/>
        <end position="199"/>
    </location>
</feature>
<dbReference type="Pfam" id="PF13439">
    <property type="entry name" value="Glyco_transf_4"/>
    <property type="match status" value="1"/>
</dbReference>
<sequence>MKVLIISDEFPPQVLGGAGTTAFNLARKLKELGNEIFVMTTCRDKKDEENFQYQNLNIFRIHSDYKARWRNYLSLYNPQTVGKVRRLIQEIKPDIIHAQNIHYWLSYHCLKIAKQYSRAVFLTAHDTMLYSCGKTTISGKITWWDLLKQAKKRYNPFRNIMIRYYLRYVDKIFAVSQELETALRANKINNVALVYNGIAISDWTIEPQKIEEFKKRYNLGERPVIFLGGRLSYLKGAEQAIRFLAEIKKEIPEVVLLVVGSDGFFEKGEKLVEKLGVKENIVFTGWLAGDNLKAAYHSADIVILPDIYFDALPIILVEAMACKKPVVGSCFACTSETTVDGITGYVVNPLEINQTSEKILDLLKNQEKAKQFGLAGLERVKTHFSLDSQVSQTLSWYQKYLKIN</sequence>
<dbReference type="SUPFAM" id="SSF53756">
    <property type="entry name" value="UDP-Glycosyltransferase/glycogen phosphorylase"/>
    <property type="match status" value="1"/>
</dbReference>
<evidence type="ECO:0000313" key="3">
    <source>
        <dbReference type="EMBL" id="OGZ20025.1"/>
    </source>
</evidence>
<dbReference type="InterPro" id="IPR028098">
    <property type="entry name" value="Glyco_trans_4-like_N"/>
</dbReference>
<accession>A0A1G2E2R1</accession>
<reference evidence="3 4" key="1">
    <citation type="journal article" date="2016" name="Nat. Commun.">
        <title>Thousands of microbial genomes shed light on interconnected biogeochemical processes in an aquifer system.</title>
        <authorList>
            <person name="Anantharaman K."/>
            <person name="Brown C.T."/>
            <person name="Hug L.A."/>
            <person name="Sharon I."/>
            <person name="Castelle C.J."/>
            <person name="Probst A.J."/>
            <person name="Thomas B.C."/>
            <person name="Singh A."/>
            <person name="Wilkins M.J."/>
            <person name="Karaoz U."/>
            <person name="Brodie E.L."/>
            <person name="Williams K.H."/>
            <person name="Hubbard S.S."/>
            <person name="Banfield J.F."/>
        </authorList>
    </citation>
    <scope>NUCLEOTIDE SEQUENCE [LARGE SCALE GENOMIC DNA]</scope>
</reference>
<dbReference type="Pfam" id="PF00534">
    <property type="entry name" value="Glycos_transf_1"/>
    <property type="match status" value="1"/>
</dbReference>
<evidence type="ECO:0000313" key="4">
    <source>
        <dbReference type="Proteomes" id="UP000178721"/>
    </source>
</evidence>
<dbReference type="CDD" id="cd03801">
    <property type="entry name" value="GT4_PimA-like"/>
    <property type="match status" value="1"/>
</dbReference>
<proteinExistence type="predicted"/>
<dbReference type="EMBL" id="MHMA01000029">
    <property type="protein sequence ID" value="OGZ20025.1"/>
    <property type="molecule type" value="Genomic_DNA"/>
</dbReference>
<evidence type="ECO:0008006" key="5">
    <source>
        <dbReference type="Google" id="ProtNLM"/>
    </source>
</evidence>
<evidence type="ECO:0000259" key="2">
    <source>
        <dbReference type="Pfam" id="PF13439"/>
    </source>
</evidence>
<dbReference type="PANTHER" id="PTHR45947:SF3">
    <property type="entry name" value="SULFOQUINOVOSYL TRANSFERASE SQD2"/>
    <property type="match status" value="1"/>
</dbReference>
<dbReference type="GO" id="GO:0016757">
    <property type="term" value="F:glycosyltransferase activity"/>
    <property type="evidence" value="ECO:0007669"/>
    <property type="project" value="InterPro"/>
</dbReference>
<dbReference type="AlphaFoldDB" id="A0A1G2E2R1"/>
<gene>
    <name evidence="3" type="ORF">A2654_02310</name>
</gene>
<organism evidence="3 4">
    <name type="scientific">Candidatus Nealsonbacteria bacterium RIFCSPHIGHO2_01_FULL_43_31</name>
    <dbReference type="NCBI Taxonomy" id="1801665"/>
    <lineage>
        <taxon>Bacteria</taxon>
        <taxon>Candidatus Nealsoniibacteriota</taxon>
    </lineage>
</organism>
<comment type="caution">
    <text evidence="3">The sequence shown here is derived from an EMBL/GenBank/DDBJ whole genome shotgun (WGS) entry which is preliminary data.</text>
</comment>